<dbReference type="UniPathway" id="UPA00070">
    <property type="reaction ID" value="UER00120"/>
</dbReference>
<dbReference type="InterPro" id="IPR001754">
    <property type="entry name" value="OMPdeCOase_dom"/>
</dbReference>
<evidence type="ECO:0000256" key="8">
    <source>
        <dbReference type="ARBA" id="ARBA00061012"/>
    </source>
</evidence>
<evidence type="ECO:0000256" key="10">
    <source>
        <dbReference type="PIRSR" id="PIRSR614732-1"/>
    </source>
</evidence>
<evidence type="ECO:0000256" key="3">
    <source>
        <dbReference type="ARBA" id="ARBA00011738"/>
    </source>
</evidence>
<feature type="active site" description="For OMPdecase activity" evidence="10">
    <location>
        <position position="66"/>
    </location>
</feature>
<evidence type="ECO:0000256" key="12">
    <source>
        <dbReference type="RuleBase" id="RU000512"/>
    </source>
</evidence>
<feature type="active site" description="Proton donor" evidence="9">
    <location>
        <position position="63"/>
    </location>
</feature>
<name>A0A1I2PR99_9LACO</name>
<comment type="pathway">
    <text evidence="2 9 12">Pyrimidine metabolism; UMP biosynthesis via de novo pathway; UMP from orotate: step 2/2.</text>
</comment>
<feature type="active site" description="For OMPdecase activity" evidence="10">
    <location>
        <position position="63"/>
    </location>
</feature>
<dbReference type="PANTHER" id="PTHR32119">
    <property type="entry name" value="OROTIDINE 5'-PHOSPHATE DECARBOXYLASE"/>
    <property type="match status" value="1"/>
</dbReference>
<dbReference type="GO" id="GO:0044205">
    <property type="term" value="P:'de novo' UMP biosynthetic process"/>
    <property type="evidence" value="ECO:0007669"/>
    <property type="project" value="UniProtKB-UniRule"/>
</dbReference>
<dbReference type="InterPro" id="IPR018089">
    <property type="entry name" value="OMPdecase_AS"/>
</dbReference>
<dbReference type="OrthoDB" id="9806203at2"/>
<evidence type="ECO:0000256" key="4">
    <source>
        <dbReference type="ARBA" id="ARBA00022793"/>
    </source>
</evidence>
<accession>A0A1I2PR99</accession>
<evidence type="ECO:0000256" key="5">
    <source>
        <dbReference type="ARBA" id="ARBA00022975"/>
    </source>
</evidence>
<dbReference type="PROSITE" id="PS00156">
    <property type="entry name" value="OMPDECASE"/>
    <property type="match status" value="1"/>
</dbReference>
<dbReference type="InterPro" id="IPR011060">
    <property type="entry name" value="RibuloseP-bd_barrel"/>
</dbReference>
<dbReference type="FunFam" id="3.20.20.70:FF:000015">
    <property type="entry name" value="Orotidine 5'-phosphate decarboxylase"/>
    <property type="match status" value="1"/>
</dbReference>
<feature type="binding site" evidence="9">
    <location>
        <begin position="61"/>
        <end position="70"/>
    </location>
    <ligand>
        <name>substrate</name>
    </ligand>
</feature>
<dbReference type="SMART" id="SM00934">
    <property type="entry name" value="OMPdecase"/>
    <property type="match status" value="1"/>
</dbReference>
<keyword evidence="4 9" id="KW-0210">Decarboxylase</keyword>
<evidence type="ECO:0000256" key="1">
    <source>
        <dbReference type="ARBA" id="ARBA00002356"/>
    </source>
</evidence>
<dbReference type="GO" id="GO:0004590">
    <property type="term" value="F:orotidine-5'-phosphate decarboxylase activity"/>
    <property type="evidence" value="ECO:0007669"/>
    <property type="project" value="UniProtKB-UniRule"/>
</dbReference>
<evidence type="ECO:0000256" key="9">
    <source>
        <dbReference type="HAMAP-Rule" id="MF_01200"/>
    </source>
</evidence>
<dbReference type="PANTHER" id="PTHR32119:SF2">
    <property type="entry name" value="OROTIDINE 5'-PHOSPHATE DECARBOXYLASE"/>
    <property type="match status" value="1"/>
</dbReference>
<dbReference type="AlphaFoldDB" id="A0A1I2PR99"/>
<feature type="domain" description="Orotidine 5'-phosphate decarboxylase" evidence="13">
    <location>
        <begin position="5"/>
        <end position="232"/>
    </location>
</feature>
<dbReference type="RefSeq" id="WP_046922456.1">
    <property type="nucleotide sequence ID" value="NZ_AYYL01000004.1"/>
</dbReference>
<feature type="binding site" evidence="9 11">
    <location>
        <position position="34"/>
    </location>
    <ligand>
        <name>substrate</name>
    </ligand>
</feature>
<feature type="binding site" evidence="9 11">
    <location>
        <position position="125"/>
    </location>
    <ligand>
        <name>substrate</name>
    </ligand>
</feature>
<evidence type="ECO:0000259" key="13">
    <source>
        <dbReference type="SMART" id="SM00934"/>
    </source>
</evidence>
<protein>
    <recommendedName>
        <fullName evidence="9">Orotidine 5'-phosphate decarboxylase</fullName>
        <ecNumber evidence="9">4.1.1.23</ecNumber>
    </recommendedName>
    <alternativeName>
        <fullName evidence="9">OMP decarboxylase</fullName>
        <shortName evidence="9">OMPDCase</shortName>
        <shortName evidence="9">OMPdecase</shortName>
    </alternativeName>
</protein>
<gene>
    <name evidence="9" type="primary">pyrF</name>
    <name evidence="14" type="ORF">SAMN02910432_00229</name>
</gene>
<evidence type="ECO:0000313" key="14">
    <source>
        <dbReference type="EMBL" id="SFG17913.1"/>
    </source>
</evidence>
<dbReference type="InterPro" id="IPR014732">
    <property type="entry name" value="OMPdecase"/>
</dbReference>
<feature type="binding site" evidence="9 11">
    <location>
        <position position="11"/>
    </location>
    <ligand>
        <name>substrate</name>
    </ligand>
</feature>
<organism evidence="14 15">
    <name type="scientific">Ligilactobacillus ruminis DSM 20403 = NBRC 102161</name>
    <dbReference type="NCBI Taxonomy" id="1423798"/>
    <lineage>
        <taxon>Bacteria</taxon>
        <taxon>Bacillati</taxon>
        <taxon>Bacillota</taxon>
        <taxon>Bacilli</taxon>
        <taxon>Lactobacillales</taxon>
        <taxon>Lactobacillaceae</taxon>
        <taxon>Ligilactobacillus</taxon>
    </lineage>
</organism>
<dbReference type="Gene3D" id="3.20.20.70">
    <property type="entry name" value="Aldolase class I"/>
    <property type="match status" value="1"/>
</dbReference>
<sequence>MKIERPIIALDFPDREACRNFLKKFPEEEKLFVKIGMELYYSEGQDMVKEIMDLGHDVFLDLKCHDIPHTVESAMRVLGKLGVSLTTLHASGGSEMMKAAKNGLLEGAQSNGKKAPKLLAITQLTSTSPEMAKKEQHIACNLAESVKSYAELAQQSGMDGVVCSAWEAQMIADATNDDFLRVTPGIRLKGGAIGDQKRVMTPDEAEMNGSSAIVVGRAITQAQNPVEAYRLVSNLWRNQQ</sequence>
<comment type="catalytic activity">
    <reaction evidence="7 9 12">
        <text>orotidine 5'-phosphate + H(+) = UMP + CO2</text>
        <dbReference type="Rhea" id="RHEA:11596"/>
        <dbReference type="ChEBI" id="CHEBI:15378"/>
        <dbReference type="ChEBI" id="CHEBI:16526"/>
        <dbReference type="ChEBI" id="CHEBI:57538"/>
        <dbReference type="ChEBI" id="CHEBI:57865"/>
        <dbReference type="EC" id="4.1.1.23"/>
    </reaction>
</comment>
<comment type="similarity">
    <text evidence="8 9">Belongs to the OMP decarboxylase family. Type 1 subfamily.</text>
</comment>
<keyword evidence="5 9" id="KW-0665">Pyrimidine biosynthesis</keyword>
<keyword evidence="6 9" id="KW-0456">Lyase</keyword>
<dbReference type="NCBIfam" id="TIGR01740">
    <property type="entry name" value="pyrF"/>
    <property type="match status" value="1"/>
</dbReference>
<dbReference type="EMBL" id="FOPI01000004">
    <property type="protein sequence ID" value="SFG17913.1"/>
    <property type="molecule type" value="Genomic_DNA"/>
</dbReference>
<dbReference type="Pfam" id="PF00215">
    <property type="entry name" value="OMPdecase"/>
    <property type="match status" value="1"/>
</dbReference>
<feature type="binding site" evidence="9 11">
    <location>
        <position position="217"/>
    </location>
    <ligand>
        <name>substrate</name>
    </ligand>
</feature>
<feature type="binding site" evidence="9 11">
    <location>
        <position position="216"/>
    </location>
    <ligand>
        <name>substrate</name>
    </ligand>
</feature>
<dbReference type="InterPro" id="IPR047596">
    <property type="entry name" value="OMPdecase_bac"/>
</dbReference>
<dbReference type="HAMAP" id="MF_01200_B">
    <property type="entry name" value="OMPdecase_type1_B"/>
    <property type="match status" value="1"/>
</dbReference>
<dbReference type="CDD" id="cd04725">
    <property type="entry name" value="OMP_decarboxylase_like"/>
    <property type="match status" value="1"/>
</dbReference>
<evidence type="ECO:0000256" key="11">
    <source>
        <dbReference type="PIRSR" id="PIRSR614732-2"/>
    </source>
</evidence>
<reference evidence="15" key="1">
    <citation type="submission" date="2016-10" db="EMBL/GenBank/DDBJ databases">
        <authorList>
            <person name="Varghese N."/>
            <person name="Submissions S."/>
        </authorList>
    </citation>
    <scope>NUCLEOTIDE SEQUENCE [LARGE SCALE GENOMIC DNA]</scope>
    <source>
        <strain evidence="15">DSM 20403</strain>
    </source>
</reference>
<dbReference type="Proteomes" id="UP000182635">
    <property type="component" value="Unassembled WGS sequence"/>
</dbReference>
<feature type="binding site" evidence="9 11">
    <location>
        <position position="196"/>
    </location>
    <ligand>
        <name>substrate</name>
    </ligand>
</feature>
<proteinExistence type="inferred from homology"/>
<feature type="active site" description="For OMPdecase activity" evidence="10">
    <location>
        <position position="61"/>
    </location>
</feature>
<comment type="subunit">
    <text evidence="3 9">Homodimer.</text>
</comment>
<evidence type="ECO:0000256" key="7">
    <source>
        <dbReference type="ARBA" id="ARBA00049157"/>
    </source>
</evidence>
<dbReference type="GO" id="GO:0005829">
    <property type="term" value="C:cytosol"/>
    <property type="evidence" value="ECO:0007669"/>
    <property type="project" value="TreeGrafter"/>
</dbReference>
<dbReference type="InterPro" id="IPR013785">
    <property type="entry name" value="Aldolase_TIM"/>
</dbReference>
<evidence type="ECO:0000256" key="2">
    <source>
        <dbReference type="ARBA" id="ARBA00004861"/>
    </source>
</evidence>
<dbReference type="EC" id="4.1.1.23" evidence="9"/>
<feature type="binding site" evidence="9 11">
    <location>
        <position position="187"/>
    </location>
    <ligand>
        <name>substrate</name>
    </ligand>
</feature>
<dbReference type="NCBIfam" id="NF001273">
    <property type="entry name" value="PRK00230.1"/>
    <property type="match status" value="1"/>
</dbReference>
<evidence type="ECO:0000256" key="6">
    <source>
        <dbReference type="ARBA" id="ARBA00023239"/>
    </source>
</evidence>
<evidence type="ECO:0000313" key="15">
    <source>
        <dbReference type="Proteomes" id="UP000182635"/>
    </source>
</evidence>
<comment type="function">
    <text evidence="1 9">Catalyzes the decarboxylation of orotidine 5'-monophosphate (OMP) to uridine 5'-monophosphate (UMP).</text>
</comment>
<dbReference type="GO" id="GO:0006207">
    <property type="term" value="P:'de novo' pyrimidine nucleobase biosynthetic process"/>
    <property type="evidence" value="ECO:0007669"/>
    <property type="project" value="InterPro"/>
</dbReference>
<dbReference type="SUPFAM" id="SSF51366">
    <property type="entry name" value="Ribulose-phoshate binding barrel"/>
    <property type="match status" value="1"/>
</dbReference>